<reference evidence="14" key="1">
    <citation type="submission" date="2014-05" db="EMBL/GenBank/DDBJ databases">
        <authorList>
            <person name="Chronopoulou M."/>
        </authorList>
    </citation>
    <scope>NUCLEOTIDE SEQUENCE</scope>
    <source>
        <tissue evidence="14">Whole organism</tissue>
    </source>
</reference>
<evidence type="ECO:0000259" key="13">
    <source>
        <dbReference type="Pfam" id="PF24991"/>
    </source>
</evidence>
<feature type="domain" description="NUP210 fourth Ig-like" evidence="13">
    <location>
        <begin position="340"/>
        <end position="412"/>
    </location>
</feature>
<keyword evidence="4 9" id="KW-0732">Signal</keyword>
<evidence type="ECO:0000256" key="1">
    <source>
        <dbReference type="ARBA" id="ARBA00004590"/>
    </source>
</evidence>
<dbReference type="InterPro" id="IPR055099">
    <property type="entry name" value="Ig_NUP210_7th"/>
</dbReference>
<dbReference type="Pfam" id="PF24935">
    <property type="entry name" value="Ig_NUP210_6th"/>
    <property type="match status" value="1"/>
</dbReference>
<dbReference type="GO" id="GO:0005643">
    <property type="term" value="C:nuclear pore"/>
    <property type="evidence" value="ECO:0007669"/>
    <property type="project" value="TreeGrafter"/>
</dbReference>
<evidence type="ECO:0000256" key="3">
    <source>
        <dbReference type="ARBA" id="ARBA00022692"/>
    </source>
</evidence>
<gene>
    <name evidence="14" type="primary">Nup210</name>
</gene>
<evidence type="ECO:0000256" key="5">
    <source>
        <dbReference type="ARBA" id="ARBA00022989"/>
    </source>
</evidence>
<evidence type="ECO:0000259" key="12">
    <source>
        <dbReference type="Pfam" id="PF24935"/>
    </source>
</evidence>
<evidence type="ECO:0000259" key="11">
    <source>
        <dbReference type="Pfam" id="PF22967"/>
    </source>
</evidence>
<feature type="domain" description="NUP210 Ig-like" evidence="10">
    <location>
        <begin position="641"/>
        <end position="738"/>
    </location>
</feature>
<feature type="domain" description="NUP210 Ig-like" evidence="11">
    <location>
        <begin position="36"/>
        <end position="109"/>
    </location>
</feature>
<proteinExistence type="inferred from homology"/>
<name>A0A0K2T258_LEPSM</name>
<organism evidence="14">
    <name type="scientific">Lepeophtheirus salmonis</name>
    <name type="common">Salmon louse</name>
    <name type="synonym">Caligus salmonis</name>
    <dbReference type="NCBI Taxonomy" id="72036"/>
    <lineage>
        <taxon>Eukaryota</taxon>
        <taxon>Metazoa</taxon>
        <taxon>Ecdysozoa</taxon>
        <taxon>Arthropoda</taxon>
        <taxon>Crustacea</taxon>
        <taxon>Multicrustacea</taxon>
        <taxon>Hexanauplia</taxon>
        <taxon>Copepoda</taxon>
        <taxon>Siphonostomatoida</taxon>
        <taxon>Caligidae</taxon>
        <taxon>Lepeophtheirus</taxon>
    </lineage>
</organism>
<evidence type="ECO:0000313" key="14">
    <source>
        <dbReference type="EMBL" id="CDW20154.1"/>
    </source>
</evidence>
<dbReference type="EMBL" id="HACA01002793">
    <property type="protein sequence ID" value="CDW20154.1"/>
    <property type="molecule type" value="Transcribed_RNA"/>
</dbReference>
<dbReference type="Pfam" id="PF24991">
    <property type="entry name" value="Ig_NUP210_4th"/>
    <property type="match status" value="1"/>
</dbReference>
<keyword evidence="5" id="KW-1133">Transmembrane helix</keyword>
<comment type="subcellular location">
    <subcellularLocation>
        <location evidence="1">Nucleus membrane</location>
        <topology evidence="1">Single-pass membrane protein</topology>
    </subcellularLocation>
</comment>
<dbReference type="PANTHER" id="PTHR23019:SF0">
    <property type="entry name" value="NUCLEAR PORE MEMBRANE GLYCOPROTEIN 210"/>
    <property type="match status" value="1"/>
</dbReference>
<evidence type="ECO:0000256" key="6">
    <source>
        <dbReference type="ARBA" id="ARBA00023136"/>
    </source>
</evidence>
<dbReference type="Pfam" id="PF22967">
    <property type="entry name" value="Ig_NUP210_1st"/>
    <property type="match status" value="1"/>
</dbReference>
<comment type="similarity">
    <text evidence="2">Belongs to the NUP210 family.</text>
</comment>
<evidence type="ECO:0000256" key="7">
    <source>
        <dbReference type="ARBA" id="ARBA00023180"/>
    </source>
</evidence>
<keyword evidence="8" id="KW-0539">Nucleus</keyword>
<dbReference type="PANTHER" id="PTHR23019">
    <property type="entry name" value="NUCLEAR PORE MEMBRANE GLYCOPROTEIN GP210-RELATED"/>
    <property type="match status" value="1"/>
</dbReference>
<dbReference type="InterPro" id="IPR045197">
    <property type="entry name" value="NUP210-like"/>
</dbReference>
<dbReference type="SUPFAM" id="SSF49373">
    <property type="entry name" value="Invasin/intimin cell-adhesion fragments"/>
    <property type="match status" value="1"/>
</dbReference>
<dbReference type="Pfam" id="PF26182">
    <property type="entry name" value="Ig_NUP210_5th"/>
    <property type="match status" value="1"/>
</dbReference>
<dbReference type="GO" id="GO:0031965">
    <property type="term" value="C:nuclear membrane"/>
    <property type="evidence" value="ECO:0007669"/>
    <property type="project" value="UniProtKB-SubCell"/>
</dbReference>
<dbReference type="Pfam" id="PF22962">
    <property type="entry name" value="Ig_NUP210_7th"/>
    <property type="match status" value="1"/>
</dbReference>
<feature type="signal peptide" evidence="9">
    <location>
        <begin position="1"/>
        <end position="30"/>
    </location>
</feature>
<evidence type="ECO:0000256" key="9">
    <source>
        <dbReference type="SAM" id="SignalP"/>
    </source>
</evidence>
<dbReference type="InterPro" id="IPR055096">
    <property type="entry name" value="Ig_NUP210_1st"/>
</dbReference>
<evidence type="ECO:0000256" key="2">
    <source>
        <dbReference type="ARBA" id="ARBA00007313"/>
    </source>
</evidence>
<dbReference type="InterPro" id="IPR056897">
    <property type="entry name" value="Ig_NUP210_4th"/>
</dbReference>
<evidence type="ECO:0000256" key="8">
    <source>
        <dbReference type="ARBA" id="ARBA00023242"/>
    </source>
</evidence>
<evidence type="ECO:0000256" key="4">
    <source>
        <dbReference type="ARBA" id="ARBA00022729"/>
    </source>
</evidence>
<keyword evidence="3" id="KW-0812">Transmembrane</keyword>
<feature type="domain" description="NUP210 Ig-like" evidence="12">
    <location>
        <begin position="532"/>
        <end position="610"/>
    </location>
</feature>
<protein>
    <submittedName>
        <fullName evidence="14">Nucleoporin 210kDa [Mesocricetus auratus]</fullName>
    </submittedName>
</protein>
<dbReference type="OrthoDB" id="361283at2759"/>
<keyword evidence="7" id="KW-0325">Glycoprotein</keyword>
<feature type="chain" id="PRO_5005487393" evidence="9">
    <location>
        <begin position="31"/>
        <end position="841"/>
    </location>
</feature>
<keyword evidence="6" id="KW-0472">Membrane</keyword>
<evidence type="ECO:0000259" key="10">
    <source>
        <dbReference type="Pfam" id="PF22962"/>
    </source>
</evidence>
<sequence length="841" mass="94568">MIYQSMKVSLNNCKVLCLWILVNTVGQSVGYQQEFYLPYSETEDVDFTISRNDGCFQWSTEAVEVVNLRPLTLDYSKQCGNVLEFVVIAKAAHPEKETIIKIFAENVNENIDPDNPSIFEYTIIVKPVVRLEILGLKTILKIRDPPSPFGVSAYDAEDNEFDTLDGLQIRWFIGSERDVLVFNSTTNNHDSTTYVVATALGKATLIVLLEDPNYNQVIKPATLEVDVKSPFKVEPDGVFVLPGGEVEFKLFEEVVSDHGSKIRDIDVTGDNPLFTFEIEDSSIASIDKETSLVTALKEEEDETMIMVKNREGEVIKQVPFRITIADSLTIKAHPGGDQVQLLQEEEYEIKVEIFDKYKRRIYPSKNILCKTSYPGQFKVVELSDNGLWARIHTKEMGRGRVKAHLRSVLTSDDEEIEVVPHLRGNVDFEIYEAIKLNPKETILPWDETVKPEYSLNYKASGGSKLFRYSVSDEEMATSTGNGQILTHGVKSGSFKVRASMAHNENIFGESEVYIVSPETLSIDFHSNEGHSGVLLRIPIVMTTSIPDADDRMVFNDCTDIPFKLTMSQEEHFKFEEKDIRGSHRFGSSCANIYISCSKPGAVSDVTVSYRNPTSGQELSAMTNIQCYASMTFVNPVMKRNSISTNMFLAIGSSSKVIIDHGPLPWYKDPSTFFRQIEIEDPDILKVNRINKENDYEKNVYDVTCKAEGKTNFIVTIGNKGSESNNMPAKESREVTINCVIPRKISLTPRTIDGSKVDLIVNPSSGKILLDKEKGIRVFVVVKDGQGHTLESVESLKFSIELSDSQLIKTKSETFHFPKSDSTNLIIPSRRKSFSLLIDKEY</sequence>
<dbReference type="AlphaFoldDB" id="A0A0K2T258"/>
<dbReference type="InterPro" id="IPR056898">
    <property type="entry name" value="Ig_NUP210_6th"/>
</dbReference>
<accession>A0A0K2T258</accession>
<dbReference type="InterPro" id="IPR008964">
    <property type="entry name" value="Invasin/intimin_cell_adhesion"/>
</dbReference>